<reference evidence="10 11" key="1">
    <citation type="journal article" date="2015" name="Genome Biol. Evol.">
        <title>Functionally Structured Genomes in Lactobacillus kunkeei Colonizing the Honey Crop and Food Products of Honeybees and Stingless Bees.</title>
        <authorList>
            <person name="Tamarit D."/>
            <person name="Ellegaard K.M."/>
            <person name="Wikander J."/>
            <person name="Olofsson T."/>
            <person name="Vasquez A."/>
            <person name="Andersson S.G."/>
        </authorList>
    </citation>
    <scope>NUCLEOTIDE SEQUENCE [LARGE SCALE GENOMIC DNA]</scope>
    <source>
        <strain evidence="10 11">LAko</strain>
    </source>
</reference>
<evidence type="ECO:0000259" key="9">
    <source>
        <dbReference type="Pfam" id="PF00266"/>
    </source>
</evidence>
<comment type="caution">
    <text evidence="10">The sequence shown here is derived from an EMBL/GenBank/DDBJ whole genome shotgun (WGS) entry which is preliminary data.</text>
</comment>
<dbReference type="PANTHER" id="PTHR43586">
    <property type="entry name" value="CYSTEINE DESULFURASE"/>
    <property type="match status" value="1"/>
</dbReference>
<dbReference type="GO" id="GO:0006534">
    <property type="term" value="P:cysteine metabolic process"/>
    <property type="evidence" value="ECO:0007669"/>
    <property type="project" value="UniProtKB-UniRule"/>
</dbReference>
<dbReference type="PROSITE" id="PS00595">
    <property type="entry name" value="AA_TRANSFER_CLASS_5"/>
    <property type="match status" value="1"/>
</dbReference>
<organism evidence="10 11">
    <name type="scientific">Apilactobacillus kunkeei</name>
    <dbReference type="NCBI Taxonomy" id="148814"/>
    <lineage>
        <taxon>Bacteria</taxon>
        <taxon>Bacillati</taxon>
        <taxon>Bacillota</taxon>
        <taxon>Bacilli</taxon>
        <taxon>Lactobacillales</taxon>
        <taxon>Lactobacillaceae</taxon>
        <taxon>Apilactobacillus</taxon>
    </lineage>
</organism>
<keyword evidence="5 8" id="KW-0663">Pyridoxal phosphate</keyword>
<dbReference type="Proteomes" id="UP000037778">
    <property type="component" value="Unassembled WGS sequence"/>
</dbReference>
<dbReference type="InterPro" id="IPR010970">
    <property type="entry name" value="Cys_dSase_SufS"/>
</dbReference>
<evidence type="ECO:0000313" key="10">
    <source>
        <dbReference type="EMBL" id="KOY77042.1"/>
    </source>
</evidence>
<dbReference type="InterPro" id="IPR015422">
    <property type="entry name" value="PyrdxlP-dep_Trfase_small"/>
</dbReference>
<keyword evidence="11" id="KW-1185">Reference proteome</keyword>
<evidence type="ECO:0000256" key="1">
    <source>
        <dbReference type="ARBA" id="ARBA00001933"/>
    </source>
</evidence>
<accession>A0A0M9DC30</accession>
<dbReference type="Gene3D" id="3.40.640.10">
    <property type="entry name" value="Type I PLP-dependent aspartate aminotransferase-like (Major domain)"/>
    <property type="match status" value="1"/>
</dbReference>
<feature type="domain" description="Aminotransferase class V" evidence="9">
    <location>
        <begin position="23"/>
        <end position="394"/>
    </location>
</feature>
<evidence type="ECO:0000256" key="3">
    <source>
        <dbReference type="ARBA" id="ARBA00012239"/>
    </source>
</evidence>
<dbReference type="PIRSF" id="PIRSF005572">
    <property type="entry name" value="NifS"/>
    <property type="match status" value="1"/>
</dbReference>
<dbReference type="Pfam" id="PF00266">
    <property type="entry name" value="Aminotran_5"/>
    <property type="match status" value="1"/>
</dbReference>
<dbReference type="SUPFAM" id="SSF53383">
    <property type="entry name" value="PLP-dependent transferases"/>
    <property type="match status" value="1"/>
</dbReference>
<proteinExistence type="inferred from homology"/>
<evidence type="ECO:0000256" key="2">
    <source>
        <dbReference type="ARBA" id="ARBA00010447"/>
    </source>
</evidence>
<comment type="function">
    <text evidence="8">Catalyzes the removal of elemental sulfur and selenium atoms from L-cysteine, L-cystine, L-selenocysteine, and L-selenocystine to produce L-alanine.</text>
</comment>
<keyword evidence="4 8" id="KW-0808">Transferase</keyword>
<evidence type="ECO:0000256" key="7">
    <source>
        <dbReference type="RuleBase" id="RU004504"/>
    </source>
</evidence>
<dbReference type="InterPro" id="IPR015424">
    <property type="entry name" value="PyrdxlP-dep_Trfase"/>
</dbReference>
<dbReference type="CDD" id="cd06453">
    <property type="entry name" value="SufS_like"/>
    <property type="match status" value="1"/>
</dbReference>
<dbReference type="PANTHER" id="PTHR43586:SF8">
    <property type="entry name" value="CYSTEINE DESULFURASE 1, CHLOROPLASTIC"/>
    <property type="match status" value="1"/>
</dbReference>
<dbReference type="Gene3D" id="3.90.1150.10">
    <property type="entry name" value="Aspartate Aminotransferase, domain 1"/>
    <property type="match status" value="1"/>
</dbReference>
<dbReference type="GO" id="GO:0031071">
    <property type="term" value="F:cysteine desulfurase activity"/>
    <property type="evidence" value="ECO:0007669"/>
    <property type="project" value="UniProtKB-UniRule"/>
</dbReference>
<dbReference type="EC" id="2.8.1.7" evidence="3 8"/>
<protein>
    <recommendedName>
        <fullName evidence="3 8">Cysteine desulfurase</fullName>
        <ecNumber evidence="3 8">2.8.1.7</ecNumber>
    </recommendedName>
</protein>
<dbReference type="InterPro" id="IPR016454">
    <property type="entry name" value="Cysteine_dSase"/>
</dbReference>
<evidence type="ECO:0000256" key="8">
    <source>
        <dbReference type="RuleBase" id="RU004506"/>
    </source>
</evidence>
<dbReference type="InterPro" id="IPR020578">
    <property type="entry name" value="Aminotrans_V_PyrdxlP_BS"/>
</dbReference>
<name>A0A0M9DC30_9LACO</name>
<dbReference type="GO" id="GO:0030170">
    <property type="term" value="F:pyridoxal phosphate binding"/>
    <property type="evidence" value="ECO:0007669"/>
    <property type="project" value="UniProtKB-UniRule"/>
</dbReference>
<dbReference type="InterPro" id="IPR015421">
    <property type="entry name" value="PyrdxlP-dep_Trfase_major"/>
</dbReference>
<comment type="cofactor">
    <cofactor evidence="1 7">
        <name>pyridoxal 5'-phosphate</name>
        <dbReference type="ChEBI" id="CHEBI:597326"/>
    </cofactor>
</comment>
<dbReference type="PATRIC" id="fig|148814.8.peg.138"/>
<dbReference type="RefSeq" id="WP_053791355.1">
    <property type="nucleotide sequence ID" value="NZ_JXCY01000002.1"/>
</dbReference>
<evidence type="ECO:0000256" key="6">
    <source>
        <dbReference type="ARBA" id="ARBA00050776"/>
    </source>
</evidence>
<evidence type="ECO:0000256" key="4">
    <source>
        <dbReference type="ARBA" id="ARBA00022679"/>
    </source>
</evidence>
<dbReference type="AlphaFoldDB" id="A0A0M9DC30"/>
<gene>
    <name evidence="10" type="ORF">RZ71_09440</name>
</gene>
<dbReference type="InterPro" id="IPR000192">
    <property type="entry name" value="Aminotrans_V_dom"/>
</dbReference>
<evidence type="ECO:0000256" key="5">
    <source>
        <dbReference type="ARBA" id="ARBA00022898"/>
    </source>
</evidence>
<comment type="catalytic activity">
    <reaction evidence="6 8">
        <text>(sulfur carrier)-H + L-cysteine = (sulfur carrier)-SH + L-alanine</text>
        <dbReference type="Rhea" id="RHEA:43892"/>
        <dbReference type="Rhea" id="RHEA-COMP:14737"/>
        <dbReference type="Rhea" id="RHEA-COMP:14739"/>
        <dbReference type="ChEBI" id="CHEBI:29917"/>
        <dbReference type="ChEBI" id="CHEBI:35235"/>
        <dbReference type="ChEBI" id="CHEBI:57972"/>
        <dbReference type="ChEBI" id="CHEBI:64428"/>
        <dbReference type="EC" id="2.8.1.7"/>
    </reaction>
</comment>
<dbReference type="EMBL" id="JXCY01000002">
    <property type="protein sequence ID" value="KOY77042.1"/>
    <property type="molecule type" value="Genomic_DNA"/>
</dbReference>
<comment type="similarity">
    <text evidence="2 8">Belongs to the class-V pyridoxal-phosphate-dependent aminotransferase family. Csd subfamily.</text>
</comment>
<evidence type="ECO:0000313" key="11">
    <source>
        <dbReference type="Proteomes" id="UP000037778"/>
    </source>
</evidence>
<dbReference type="NCBIfam" id="TIGR01979">
    <property type="entry name" value="sufS"/>
    <property type="match status" value="1"/>
</dbReference>
<sequence>MDKSSIREDFPILSRRINDAPMIYLDSAATSQKPQVVIDKITDYYTNTNANVHRGVSSISVQATDEYEQARGKVAEFINAESDRQIVFTRSTTESLNWIANGYAKDRLMPGDEIVISVAEHHSNIIPWQQVAASSGAKLKYVQVNDNGQIDLHDTKRQITDKTKIVSMAMASNVMGATNPVKEVTKMAHAVGAKMIVDAAQAAPHMPVDVTDIDCDFLAFSGHKMLAPTGIGVLYGKMDVLEDMDPVQFGGEMIDIVSRQSATFQPVPHKFEAGTPNIAGAIALGTAIDYLNSIGMDNIHEYEEQLTQSCMQEMQKIDGITIYGSENFKHHNGIITFNIKGIHPHDVATGLDLQGIEVRAGHHCAQPLMDYLEVESTVRVSFYFYNNQDDVKRFIEALINVKEFFANGNRQDESII</sequence>